<feature type="compositionally biased region" description="Polar residues" evidence="1">
    <location>
        <begin position="240"/>
        <end position="252"/>
    </location>
</feature>
<feature type="region of interest" description="Disordered" evidence="1">
    <location>
        <begin position="342"/>
        <end position="396"/>
    </location>
</feature>
<proteinExistence type="predicted"/>
<dbReference type="OrthoDB" id="5370852at2759"/>
<name>Q754S5_EREGS</name>
<dbReference type="GeneID" id="4621781"/>
<feature type="region of interest" description="Disordered" evidence="1">
    <location>
        <begin position="301"/>
        <end position="329"/>
    </location>
</feature>
<feature type="compositionally biased region" description="Basic and acidic residues" evidence="1">
    <location>
        <begin position="369"/>
        <end position="379"/>
    </location>
</feature>
<evidence type="ECO:0000313" key="2">
    <source>
        <dbReference type="EMBL" id="AAS53368.1"/>
    </source>
</evidence>
<reference evidence="2 3" key="1">
    <citation type="journal article" date="2004" name="Science">
        <title>The Ashbya gossypii genome as a tool for mapping the ancient Saccharomyces cerevisiae genome.</title>
        <authorList>
            <person name="Dietrich F.S."/>
            <person name="Voegeli S."/>
            <person name="Brachat S."/>
            <person name="Lerch A."/>
            <person name="Gates K."/>
            <person name="Steiner S."/>
            <person name="Mohr C."/>
            <person name="Pohlmann R."/>
            <person name="Luedi P."/>
            <person name="Choi S."/>
            <person name="Wing R.A."/>
            <person name="Flavier A."/>
            <person name="Gaffney T.D."/>
            <person name="Philippsen P."/>
        </authorList>
    </citation>
    <scope>NUCLEOTIDE SEQUENCE [LARGE SCALE GENOMIC DNA]</scope>
    <source>
        <strain evidence="3">ATCC 10895 / CBS 109.51 / FGSC 9923 / NRRL Y-1056</strain>
    </source>
</reference>
<dbReference type="Proteomes" id="UP000000591">
    <property type="component" value="Chromosome VI"/>
</dbReference>
<dbReference type="STRING" id="284811.Q754S5"/>
<dbReference type="GO" id="GO:0044615">
    <property type="term" value="C:nuclear pore nuclear basket"/>
    <property type="evidence" value="ECO:0007669"/>
    <property type="project" value="InterPro"/>
</dbReference>
<dbReference type="PANTHER" id="PTHR28284:SF1">
    <property type="entry name" value="NUCLEOPORIN NUP60"/>
    <property type="match status" value="1"/>
</dbReference>
<dbReference type="OMA" id="NDNEGKH"/>
<organism evidence="2 3">
    <name type="scientific">Eremothecium gossypii (strain ATCC 10895 / CBS 109.51 / FGSC 9923 / NRRL Y-1056)</name>
    <name type="common">Yeast</name>
    <name type="synonym">Ashbya gossypii</name>
    <dbReference type="NCBI Taxonomy" id="284811"/>
    <lineage>
        <taxon>Eukaryota</taxon>
        <taxon>Fungi</taxon>
        <taxon>Dikarya</taxon>
        <taxon>Ascomycota</taxon>
        <taxon>Saccharomycotina</taxon>
        <taxon>Saccharomycetes</taxon>
        <taxon>Saccharomycetales</taxon>
        <taxon>Saccharomycetaceae</taxon>
        <taxon>Eremothecium</taxon>
    </lineage>
</organism>
<dbReference type="GO" id="GO:0031990">
    <property type="term" value="P:mRNA export from nucleus in response to heat stress"/>
    <property type="evidence" value="ECO:0000318"/>
    <property type="project" value="GO_Central"/>
</dbReference>
<evidence type="ECO:0000313" key="3">
    <source>
        <dbReference type="Proteomes" id="UP000000591"/>
    </source>
</evidence>
<dbReference type="PANTHER" id="PTHR28284">
    <property type="entry name" value="NUCLEOPORIN NUP60"/>
    <property type="match status" value="1"/>
</dbReference>
<protein>
    <submittedName>
        <fullName evidence="2">AFL004Cp</fullName>
    </submittedName>
</protein>
<dbReference type="InParanoid" id="Q754S5"/>
<dbReference type="GO" id="GO:0006607">
    <property type="term" value="P:NLS-bearing protein import into nucleus"/>
    <property type="evidence" value="ECO:0000318"/>
    <property type="project" value="GO_Central"/>
</dbReference>
<dbReference type="GO" id="GO:0005643">
    <property type="term" value="C:nuclear pore"/>
    <property type="evidence" value="ECO:0000318"/>
    <property type="project" value="GO_Central"/>
</dbReference>
<feature type="compositionally biased region" description="Polar residues" evidence="1">
    <location>
        <begin position="318"/>
        <end position="329"/>
    </location>
</feature>
<dbReference type="InterPro" id="IPR034432">
    <property type="entry name" value="Nup60"/>
</dbReference>
<reference evidence="3" key="2">
    <citation type="journal article" date="2013" name="G3 (Bethesda)">
        <title>Genomes of Ashbya fungi isolated from insects reveal four mating-type loci, numerous translocations, lack of transposons, and distinct gene duplications.</title>
        <authorList>
            <person name="Dietrich F.S."/>
            <person name="Voegeli S."/>
            <person name="Kuo S."/>
            <person name="Philippsen P."/>
        </authorList>
    </citation>
    <scope>GENOME REANNOTATION</scope>
    <source>
        <strain evidence="3">ATCC 10895 / CBS 109.51 / FGSC 9923 / NRRL Y-1056</strain>
    </source>
</reference>
<gene>
    <name evidence="2" type="ORF">AGOS_AFL004C</name>
</gene>
<dbReference type="GO" id="GO:0016973">
    <property type="term" value="P:poly(A)+ mRNA export from nucleus"/>
    <property type="evidence" value="ECO:0000318"/>
    <property type="project" value="GO_Central"/>
</dbReference>
<dbReference type="AlphaFoldDB" id="Q754S5"/>
<feature type="compositionally biased region" description="Polar residues" evidence="1">
    <location>
        <begin position="383"/>
        <end position="393"/>
    </location>
</feature>
<feature type="compositionally biased region" description="Basic residues" evidence="1">
    <location>
        <begin position="1"/>
        <end position="10"/>
    </location>
</feature>
<dbReference type="GO" id="GO:0034398">
    <property type="term" value="P:telomere tethering at nuclear periphery"/>
    <property type="evidence" value="ECO:0000318"/>
    <property type="project" value="GO_Central"/>
</dbReference>
<sequence length="542" mass="58785">MQKMYSRKRTSSAVEHSAPYRKPVIAPSVGNASTSTQKGASLLQRVKSFFHGDERLSHLSRSDDASSDQKLYHVPGGFYDVDARNPVVKLPSALAVGTAESSGNFKATLSDGEEDEPNISNAKLAQFFREKGDAPLTEIEYEGVMSLIKRSQSVASTPDGKNILPKEVSELRVLRSTSDTTYTPLRAPSYTPKYGNIALHNTNSAGTSTPPTRRRVFDYSRLPSPYRTTVYKYSAAKVPSQGTTTRKTSENAVSKPVKSTHAPKKLSHTASALISLLDGEGKADISESSAYASLSNPYSSHISHMHRGRPSSAAKTIEPSTKPVNTETTPITSTALEELSNAKQAVPPHATQPVSGFKPSRPSSLRVEVTVEKSPEKSPRQPVPQSSKFNFSFQKPKDHNVDTLSEKPHTIPDATSTFSFQPLAKVEESNTHGATLNGPMENNISGSSLQSNGSFNFSNGIQKVSQVHKSEDKHNTTSRTPFAFSFSKPDLPKDDSSFAENTAASAEAVPFHFDFGTLPVSGIDPSSVDEEKVKRLKSTFTF</sequence>
<dbReference type="eggNOG" id="ENOG502RZ4Z">
    <property type="taxonomic scope" value="Eukaryota"/>
</dbReference>
<dbReference type="GO" id="GO:0017056">
    <property type="term" value="F:structural constituent of nuclear pore"/>
    <property type="evidence" value="ECO:0000318"/>
    <property type="project" value="GO_Central"/>
</dbReference>
<dbReference type="FunCoup" id="Q754S5">
    <property type="interactions" value="314"/>
</dbReference>
<feature type="region of interest" description="Disordered" evidence="1">
    <location>
        <begin position="1"/>
        <end position="37"/>
    </location>
</feature>
<dbReference type="RefSeq" id="NP_985544.1">
    <property type="nucleotide sequence ID" value="NM_210898.2"/>
</dbReference>
<dbReference type="GO" id="GO:0008298">
    <property type="term" value="P:intracellular mRNA localization"/>
    <property type="evidence" value="ECO:0000318"/>
    <property type="project" value="GO_Central"/>
</dbReference>
<feature type="region of interest" description="Disordered" evidence="1">
    <location>
        <begin position="237"/>
        <end position="264"/>
    </location>
</feature>
<dbReference type="EMBL" id="AE016819">
    <property type="protein sequence ID" value="AAS53368.1"/>
    <property type="molecule type" value="Genomic_DNA"/>
</dbReference>
<evidence type="ECO:0000256" key="1">
    <source>
        <dbReference type="SAM" id="MobiDB-lite"/>
    </source>
</evidence>
<keyword evidence="3" id="KW-1185">Reference proteome</keyword>
<dbReference type="KEGG" id="ago:AGOS_AFL004C"/>
<dbReference type="HOGENOM" id="CLU_037434_0_0_1"/>
<accession>Q754S5</accession>